<feature type="transmembrane region" description="Helical" evidence="7">
    <location>
        <begin position="81"/>
        <end position="102"/>
    </location>
</feature>
<dbReference type="InterPro" id="IPR000515">
    <property type="entry name" value="MetI-like"/>
</dbReference>
<evidence type="ECO:0000256" key="3">
    <source>
        <dbReference type="ARBA" id="ARBA00022475"/>
    </source>
</evidence>
<sequence>MPAVIEREHISTATLLRRKLLSWERLVQVLLIVTLLTIWEITGRIVGDFFLAPPSQLPGAFWQMWETGELWRALLDSLSSLLVGFCLAIIVGITVGFFMGWYGPAGRTLNPFVSALYVVPTAALVPMFIIWFGLGFTARTVTVFLFCVFEILISTYTGVRNVDRNLVDAARAFGASRWQLFSRVVSYASLPYIFAGLRMGISRAVKGMVVAELLFAVTGLGGLISTAANYYRTDKVFVGVIVLAMLGVTLAAAVQLLERRLMPWHRGIHA</sequence>
<feature type="transmembrane region" description="Helical" evidence="7">
    <location>
        <begin position="237"/>
        <end position="257"/>
    </location>
</feature>
<keyword evidence="5 7" id="KW-1133">Transmembrane helix</keyword>
<dbReference type="SUPFAM" id="SSF161098">
    <property type="entry name" value="MetI-like"/>
    <property type="match status" value="1"/>
</dbReference>
<dbReference type="PANTHER" id="PTHR30151:SF0">
    <property type="entry name" value="ABC TRANSPORTER PERMEASE PROTEIN MJ0413-RELATED"/>
    <property type="match status" value="1"/>
</dbReference>
<evidence type="ECO:0000313" key="9">
    <source>
        <dbReference type="EMBL" id="SRX80193.1"/>
    </source>
</evidence>
<organism evidence="9 10">
    <name type="scientific">Mycolicibacterium parafortuitum</name>
    <name type="common">Mycobacterium parafortuitum</name>
    <dbReference type="NCBI Taxonomy" id="39692"/>
    <lineage>
        <taxon>Bacteria</taxon>
        <taxon>Bacillati</taxon>
        <taxon>Actinomycetota</taxon>
        <taxon>Actinomycetes</taxon>
        <taxon>Mycobacteriales</taxon>
        <taxon>Mycobacteriaceae</taxon>
        <taxon>Mycolicibacterium</taxon>
    </lineage>
</organism>
<dbReference type="AlphaFoldDB" id="A0A375YGH5"/>
<evidence type="ECO:0000259" key="8">
    <source>
        <dbReference type="PROSITE" id="PS50928"/>
    </source>
</evidence>
<gene>
    <name evidence="9" type="ORF">MPP7335_01933</name>
</gene>
<comment type="subcellular location">
    <subcellularLocation>
        <location evidence="1 7">Cell membrane</location>
        <topology evidence="1 7">Multi-pass membrane protein</topology>
    </subcellularLocation>
</comment>
<feature type="transmembrane region" description="Helical" evidence="7">
    <location>
        <begin position="26"/>
        <end position="46"/>
    </location>
</feature>
<dbReference type="Gene3D" id="1.10.3720.10">
    <property type="entry name" value="MetI-like"/>
    <property type="match status" value="1"/>
</dbReference>
<dbReference type="PANTHER" id="PTHR30151">
    <property type="entry name" value="ALKANE SULFONATE ABC TRANSPORTER-RELATED, MEMBRANE SUBUNIT"/>
    <property type="match status" value="1"/>
</dbReference>
<feature type="transmembrane region" description="Helical" evidence="7">
    <location>
        <begin position="179"/>
        <end position="197"/>
    </location>
</feature>
<protein>
    <submittedName>
        <fullName evidence="9">Putative amino acid ABC transporter, permease protein [Azospirillum brasilense Sp245]</fullName>
    </submittedName>
</protein>
<dbReference type="EMBL" id="UEGS01000001">
    <property type="protein sequence ID" value="SRX80193.1"/>
    <property type="molecule type" value="Genomic_DNA"/>
</dbReference>
<dbReference type="InterPro" id="IPR035906">
    <property type="entry name" value="MetI-like_sf"/>
</dbReference>
<evidence type="ECO:0000256" key="1">
    <source>
        <dbReference type="ARBA" id="ARBA00004651"/>
    </source>
</evidence>
<evidence type="ECO:0000256" key="7">
    <source>
        <dbReference type="RuleBase" id="RU363032"/>
    </source>
</evidence>
<dbReference type="STRING" id="39692.BST38_26870"/>
<dbReference type="CDD" id="cd06261">
    <property type="entry name" value="TM_PBP2"/>
    <property type="match status" value="1"/>
</dbReference>
<feature type="domain" description="ABC transmembrane type-1" evidence="8">
    <location>
        <begin position="74"/>
        <end position="258"/>
    </location>
</feature>
<keyword evidence="4 7" id="KW-0812">Transmembrane</keyword>
<evidence type="ECO:0000256" key="4">
    <source>
        <dbReference type="ARBA" id="ARBA00022692"/>
    </source>
</evidence>
<evidence type="ECO:0000313" key="10">
    <source>
        <dbReference type="Proteomes" id="UP000252008"/>
    </source>
</evidence>
<keyword evidence="6 7" id="KW-0472">Membrane</keyword>
<dbReference type="Pfam" id="PF00528">
    <property type="entry name" value="BPD_transp_1"/>
    <property type="match status" value="1"/>
</dbReference>
<evidence type="ECO:0000256" key="5">
    <source>
        <dbReference type="ARBA" id="ARBA00022989"/>
    </source>
</evidence>
<feature type="transmembrane region" description="Helical" evidence="7">
    <location>
        <begin position="209"/>
        <end position="231"/>
    </location>
</feature>
<comment type="similarity">
    <text evidence="7">Belongs to the binding-protein-dependent transport system permease family.</text>
</comment>
<dbReference type="RefSeq" id="WP_083146571.1">
    <property type="nucleotide sequence ID" value="NZ_MVID01000037.1"/>
</dbReference>
<dbReference type="GO" id="GO:0055085">
    <property type="term" value="P:transmembrane transport"/>
    <property type="evidence" value="ECO:0007669"/>
    <property type="project" value="InterPro"/>
</dbReference>
<keyword evidence="3" id="KW-1003">Cell membrane</keyword>
<name>A0A375YGH5_MYCPF</name>
<keyword evidence="10" id="KW-1185">Reference proteome</keyword>
<feature type="transmembrane region" description="Helical" evidence="7">
    <location>
        <begin position="114"/>
        <end position="134"/>
    </location>
</feature>
<reference evidence="9 10" key="1">
    <citation type="submission" date="2018-05" db="EMBL/GenBank/DDBJ databases">
        <authorList>
            <consortium name="IHU Genomes"/>
        </authorList>
    </citation>
    <scope>NUCLEOTIDE SEQUENCE [LARGE SCALE GENOMIC DNA]</scope>
    <source>
        <strain evidence="9 10">P7335</strain>
    </source>
</reference>
<feature type="transmembrane region" description="Helical" evidence="7">
    <location>
        <begin position="141"/>
        <end position="159"/>
    </location>
</feature>
<dbReference type="Proteomes" id="UP000252008">
    <property type="component" value="Unassembled WGS sequence"/>
</dbReference>
<proteinExistence type="inferred from homology"/>
<evidence type="ECO:0000256" key="6">
    <source>
        <dbReference type="ARBA" id="ARBA00023136"/>
    </source>
</evidence>
<dbReference type="GO" id="GO:0005886">
    <property type="term" value="C:plasma membrane"/>
    <property type="evidence" value="ECO:0007669"/>
    <property type="project" value="UniProtKB-SubCell"/>
</dbReference>
<dbReference type="PROSITE" id="PS50928">
    <property type="entry name" value="ABC_TM1"/>
    <property type="match status" value="1"/>
</dbReference>
<evidence type="ECO:0000256" key="2">
    <source>
        <dbReference type="ARBA" id="ARBA00022448"/>
    </source>
</evidence>
<accession>A0A375YGH5</accession>
<keyword evidence="2 7" id="KW-0813">Transport</keyword>